<sequence length="74" mass="8050">MFSFLYATYVLIKACLLVIASCAKQAFSSLTINVGVTTTKSSPPTLKHSTRVALHEVMAGEQLQNARFAEFVTP</sequence>
<evidence type="ECO:0000313" key="3">
    <source>
        <dbReference type="Proteomes" id="UP000807115"/>
    </source>
</evidence>
<name>A0A921QIJ5_SORBI</name>
<feature type="chain" id="PRO_5037134374" description="Secreted protein" evidence="1">
    <location>
        <begin position="29"/>
        <end position="74"/>
    </location>
</feature>
<dbReference type="EMBL" id="CM027686">
    <property type="protein sequence ID" value="KAG0522809.1"/>
    <property type="molecule type" value="Genomic_DNA"/>
</dbReference>
<comment type="caution">
    <text evidence="2">The sequence shown here is derived from an EMBL/GenBank/DDBJ whole genome shotgun (WGS) entry which is preliminary data.</text>
</comment>
<proteinExistence type="predicted"/>
<keyword evidence="1" id="KW-0732">Signal</keyword>
<protein>
    <recommendedName>
        <fullName evidence="4">Secreted protein</fullName>
    </recommendedName>
</protein>
<evidence type="ECO:0008006" key="4">
    <source>
        <dbReference type="Google" id="ProtNLM"/>
    </source>
</evidence>
<dbReference type="Proteomes" id="UP000807115">
    <property type="component" value="Chromosome 7"/>
</dbReference>
<feature type="signal peptide" evidence="1">
    <location>
        <begin position="1"/>
        <end position="28"/>
    </location>
</feature>
<dbReference type="AlphaFoldDB" id="A0A921QIJ5"/>
<reference evidence="2" key="1">
    <citation type="journal article" date="2019" name="BMC Genomics">
        <title>A new reference genome for Sorghum bicolor reveals high levels of sequence similarity between sweet and grain genotypes: implications for the genetics of sugar metabolism.</title>
        <authorList>
            <person name="Cooper E.A."/>
            <person name="Brenton Z.W."/>
            <person name="Flinn B.S."/>
            <person name="Jenkins J."/>
            <person name="Shu S."/>
            <person name="Flowers D."/>
            <person name="Luo F."/>
            <person name="Wang Y."/>
            <person name="Xia P."/>
            <person name="Barry K."/>
            <person name="Daum C."/>
            <person name="Lipzen A."/>
            <person name="Yoshinaga Y."/>
            <person name="Schmutz J."/>
            <person name="Saski C."/>
            <person name="Vermerris W."/>
            <person name="Kresovich S."/>
        </authorList>
    </citation>
    <scope>NUCLEOTIDE SEQUENCE</scope>
</reference>
<evidence type="ECO:0000313" key="2">
    <source>
        <dbReference type="EMBL" id="KAG0522809.1"/>
    </source>
</evidence>
<organism evidence="2 3">
    <name type="scientific">Sorghum bicolor</name>
    <name type="common">Sorghum</name>
    <name type="synonym">Sorghum vulgare</name>
    <dbReference type="NCBI Taxonomy" id="4558"/>
    <lineage>
        <taxon>Eukaryota</taxon>
        <taxon>Viridiplantae</taxon>
        <taxon>Streptophyta</taxon>
        <taxon>Embryophyta</taxon>
        <taxon>Tracheophyta</taxon>
        <taxon>Spermatophyta</taxon>
        <taxon>Magnoliopsida</taxon>
        <taxon>Liliopsida</taxon>
        <taxon>Poales</taxon>
        <taxon>Poaceae</taxon>
        <taxon>PACMAD clade</taxon>
        <taxon>Panicoideae</taxon>
        <taxon>Andropogonodae</taxon>
        <taxon>Andropogoneae</taxon>
        <taxon>Sorghinae</taxon>
        <taxon>Sorghum</taxon>
    </lineage>
</organism>
<accession>A0A921QIJ5</accession>
<evidence type="ECO:0000256" key="1">
    <source>
        <dbReference type="SAM" id="SignalP"/>
    </source>
</evidence>
<gene>
    <name evidence="2" type="ORF">BDA96_07G069800</name>
</gene>
<reference evidence="2" key="2">
    <citation type="submission" date="2020-10" db="EMBL/GenBank/DDBJ databases">
        <authorList>
            <person name="Cooper E.A."/>
            <person name="Brenton Z.W."/>
            <person name="Flinn B.S."/>
            <person name="Jenkins J."/>
            <person name="Shu S."/>
            <person name="Flowers D."/>
            <person name="Luo F."/>
            <person name="Wang Y."/>
            <person name="Xia P."/>
            <person name="Barry K."/>
            <person name="Daum C."/>
            <person name="Lipzen A."/>
            <person name="Yoshinaga Y."/>
            <person name="Schmutz J."/>
            <person name="Saski C."/>
            <person name="Vermerris W."/>
            <person name="Kresovich S."/>
        </authorList>
    </citation>
    <scope>NUCLEOTIDE SEQUENCE</scope>
</reference>